<dbReference type="SUPFAM" id="SSF54001">
    <property type="entry name" value="Cysteine proteinases"/>
    <property type="match status" value="1"/>
</dbReference>
<reference evidence="6 7" key="1">
    <citation type="journal article" date="2014" name="Nat. Commun.">
        <title>Klebsormidium flaccidum genome reveals primary factors for plant terrestrial adaptation.</title>
        <authorList>
            <person name="Hori K."/>
            <person name="Maruyama F."/>
            <person name="Fujisawa T."/>
            <person name="Togashi T."/>
            <person name="Yamamoto N."/>
            <person name="Seo M."/>
            <person name="Sato S."/>
            <person name="Yamada T."/>
            <person name="Mori H."/>
            <person name="Tajima N."/>
            <person name="Moriyama T."/>
            <person name="Ikeuchi M."/>
            <person name="Watanabe M."/>
            <person name="Wada H."/>
            <person name="Kobayashi K."/>
            <person name="Saito M."/>
            <person name="Masuda T."/>
            <person name="Sasaki-Sekimoto Y."/>
            <person name="Mashiguchi K."/>
            <person name="Awai K."/>
            <person name="Shimojima M."/>
            <person name="Masuda S."/>
            <person name="Iwai M."/>
            <person name="Nobusawa T."/>
            <person name="Narise T."/>
            <person name="Kondo S."/>
            <person name="Saito H."/>
            <person name="Sato R."/>
            <person name="Murakawa M."/>
            <person name="Ihara Y."/>
            <person name="Oshima-Yamada Y."/>
            <person name="Ohtaka K."/>
            <person name="Satoh M."/>
            <person name="Sonobe K."/>
            <person name="Ishii M."/>
            <person name="Ohtani R."/>
            <person name="Kanamori-Sato M."/>
            <person name="Honoki R."/>
            <person name="Miyazaki D."/>
            <person name="Mochizuki H."/>
            <person name="Umetsu J."/>
            <person name="Higashi K."/>
            <person name="Shibata D."/>
            <person name="Kamiya Y."/>
            <person name="Sato N."/>
            <person name="Nakamura Y."/>
            <person name="Tabata S."/>
            <person name="Ida S."/>
            <person name="Kurokawa K."/>
            <person name="Ohta H."/>
        </authorList>
    </citation>
    <scope>NUCLEOTIDE SEQUENCE [LARGE SCALE GENOMIC DNA]</scope>
    <source>
        <strain evidence="6 7">NIES-2285</strain>
    </source>
</reference>
<dbReference type="CDD" id="cd02257">
    <property type="entry name" value="Peptidase_C19"/>
    <property type="match status" value="1"/>
</dbReference>
<feature type="region of interest" description="Disordered" evidence="4">
    <location>
        <begin position="944"/>
        <end position="963"/>
    </location>
</feature>
<feature type="compositionally biased region" description="Basic and acidic residues" evidence="4">
    <location>
        <begin position="367"/>
        <end position="379"/>
    </location>
</feature>
<keyword evidence="3" id="KW-0175">Coiled coil</keyword>
<keyword evidence="7" id="KW-1185">Reference proteome</keyword>
<feature type="region of interest" description="Disordered" evidence="4">
    <location>
        <begin position="1135"/>
        <end position="1210"/>
    </location>
</feature>
<feature type="region of interest" description="Disordered" evidence="4">
    <location>
        <begin position="548"/>
        <end position="570"/>
    </location>
</feature>
<dbReference type="InterPro" id="IPR028889">
    <property type="entry name" value="USP"/>
</dbReference>
<feature type="compositionally biased region" description="Polar residues" evidence="4">
    <location>
        <begin position="951"/>
        <end position="963"/>
    </location>
</feature>
<feature type="compositionally biased region" description="Basic and acidic residues" evidence="4">
    <location>
        <begin position="1527"/>
        <end position="1541"/>
    </location>
</feature>
<feature type="compositionally biased region" description="Basic and acidic residues" evidence="4">
    <location>
        <begin position="347"/>
        <end position="359"/>
    </location>
</feature>
<feature type="region of interest" description="Disordered" evidence="4">
    <location>
        <begin position="760"/>
        <end position="783"/>
    </location>
</feature>
<dbReference type="GO" id="GO:0004843">
    <property type="term" value="F:cysteine-type deubiquitinase activity"/>
    <property type="evidence" value="ECO:0007669"/>
    <property type="project" value="InterPro"/>
</dbReference>
<dbReference type="Pfam" id="PF04780">
    <property type="entry name" value="DUF629"/>
    <property type="match status" value="1"/>
</dbReference>
<dbReference type="PROSITE" id="PS50235">
    <property type="entry name" value="USP_3"/>
    <property type="match status" value="1"/>
</dbReference>
<feature type="compositionally biased region" description="Low complexity" evidence="4">
    <location>
        <begin position="1575"/>
        <end position="1586"/>
    </location>
</feature>
<dbReference type="EMBL" id="DF237597">
    <property type="protein sequence ID" value="GAQ90498.1"/>
    <property type="molecule type" value="Genomic_DNA"/>
</dbReference>
<name>A0A1Y1IQT0_KLENI</name>
<feature type="compositionally biased region" description="Low complexity" evidence="4">
    <location>
        <begin position="1412"/>
        <end position="1424"/>
    </location>
</feature>
<protein>
    <submittedName>
        <fullName evidence="6">Putative ubiquitin carboxyl-terminal hydrolase</fullName>
    </submittedName>
</protein>
<evidence type="ECO:0000313" key="7">
    <source>
        <dbReference type="Proteomes" id="UP000054558"/>
    </source>
</evidence>
<keyword evidence="1" id="KW-0833">Ubl conjugation pathway</keyword>
<dbReference type="Pfam" id="PF00443">
    <property type="entry name" value="UCH"/>
    <property type="match status" value="1"/>
</dbReference>
<feature type="compositionally biased region" description="Basic and acidic residues" evidence="4">
    <location>
        <begin position="1135"/>
        <end position="1155"/>
    </location>
</feature>
<feature type="compositionally biased region" description="Basic and acidic residues" evidence="4">
    <location>
        <begin position="1253"/>
        <end position="1277"/>
    </location>
</feature>
<dbReference type="Proteomes" id="UP000054558">
    <property type="component" value="Unassembled WGS sequence"/>
</dbReference>
<feature type="compositionally biased region" description="Basic and acidic residues" evidence="4">
    <location>
        <begin position="828"/>
        <end position="857"/>
    </location>
</feature>
<feature type="compositionally biased region" description="Basic and acidic residues" evidence="4">
    <location>
        <begin position="804"/>
        <end position="814"/>
    </location>
</feature>
<dbReference type="InterPro" id="IPR038765">
    <property type="entry name" value="Papain-like_cys_pep_sf"/>
</dbReference>
<gene>
    <name evidence="6" type="ORF">KFL_006480030</name>
</gene>
<evidence type="ECO:0000256" key="4">
    <source>
        <dbReference type="SAM" id="MobiDB-lite"/>
    </source>
</evidence>
<organism evidence="6 7">
    <name type="scientific">Klebsormidium nitens</name>
    <name type="common">Green alga</name>
    <name type="synonym">Ulothrix nitens</name>
    <dbReference type="NCBI Taxonomy" id="105231"/>
    <lineage>
        <taxon>Eukaryota</taxon>
        <taxon>Viridiplantae</taxon>
        <taxon>Streptophyta</taxon>
        <taxon>Klebsormidiophyceae</taxon>
        <taxon>Klebsormidiales</taxon>
        <taxon>Klebsormidiaceae</taxon>
        <taxon>Klebsormidium</taxon>
    </lineage>
</organism>
<evidence type="ECO:0000256" key="1">
    <source>
        <dbReference type="ARBA" id="ARBA00022786"/>
    </source>
</evidence>
<sequence>MVQIRETADMAEEVGSRASSNGGEDASEVSEPAEEQQLLGLSGKSGAMQSEQNGTGKAKKKKEKDKHKDKDKEKEKEKDRKPDKEKDKKLTKAGSSGKGKAIVPAKATKPKVAGPSEDDTVRTECEKAVKTMKNNPQRAQKAIKETCQKHPTISLGFRYHAYIEKRLAEQQNDASKLKKQHIKTALEAAKLATTLSPNSVEHAFFYAMLLQEYVDGEENAQAIAECERALGIVEPRDPARDMLGELPEELKTTEMRIGHFKHQLRQLSHQMKLSGLQHVFKHVSVDSEGNFVPLMRQLQSNDKDLEQRILQPKRANEVKKSTKTEAERRKQIEAQLEATRLLMHQKEAQEKRKGAKEAAEAGEVEEREQQRGGKGGEKKRGAKSKGQKNGADEKMKKVQPFWETAVSEQREQLLQVPVSELAQRLKSSRSAESSSVLEEALEFYKENQVWKYWLCHKCSAKFKTGIEHKVHVQEKHLIFPAGGDISPVDLPPNFDIDKMLPTDGKEAARLLLEDALQKRIIGPDAKPALSPNSPTSEAPFLDAHESVPNAADADGSEGGQSAESQFEEAGEQFEPLLKEGEEGEHFVDSENPPPEIGEHFCPTHGANGCPISLGNQDVELPVVEDEKRAKSLGELLGLVRVLIEHKLFFMNHQHKIFQFLVDVLQSLLPDPSASVEWQHDWNLLRMVDEESIAQVRQYLEDEILGEGSDNKLTVTYNVEEDEPVPLDITLSESEEVLAPSKRLMYLLLYKKGDPFLPEGVPVAEAGGDAGGPKEAPAAEEMEGPGAALAEEILKEPSAGEEAEEKGASAMEKEPLIGPLEETASGEGAGEKSTADESESGKGKDDAKGMEIVPREGEQVVEQSPPGPEDQLRWIFDVDEKVSDSVPISWTTDRDRKKRLADEVYNDLRKHHRDLTKCFQEKVDLLVEDSSIRNAEQAIMIEVKNAEEQRTPRSSPSSSDGEISFQNVLRIRMEELQRERLSFAGRADKSDQRRQVESDLEAIRMILSKANSLQIHLQRARLNGRGLPDSSEDEGEFEILGMRDSTRFKNKKVRAAFDSARAELETRMENIEKRVLDLQRAISLGYVNLQEALGFDYRQAIVPILKQHIQHKLVAAVDEDAIRKSDEAQATLLSDLEKEGKKAEPAKVAKAKDAKKKDRRKSKDTKKVASATLSERDVDEGEDSEEELADSPKETKAELRRPEATYDDEDERLLAANLERQRLAEEALAKEKNKSLDAAARRKIEQQEREALLREEEEERQFKHALAESERQEAERRSKQQNGDADAGWELAGSSRRGAHSHNDRGSEEKRSGPPETEQRRPDEGRRPMTTGGMREGPRQRHDSTRIPVVQHPQHHQHAARNPPPASPPLTGKADSLAFQQLEDLSKSSSWSHVAGSRGNQPKPQNPRSLKDQQQAALAQRRTAAYYPDSPEVYRGGQANGNGSSPQWHQPQNNDADMTSLSLGGPTGWEAQDARANGGLPGVAEEEPDVSNLMSMLLPSGQKPDNGFAAALRTGLPADNRVNGSGQDGERPQDRPDGAIPEDDKRFQADIRLAMQQSLQASGAPSRPAYPPGRAPPSANGSAPAGAETGLQETVAGKGLVNETGQYNCFLNVVIQSLWHLRSFRRRLLDRSSEAHAHVGHPCVVCALREIFTALDNRAPGPGQQGAVDPTPLRMALDAMYSETNFFQEGQMNDASEVLDAVFDAMHKAYTAPPGQEYASSDEEAKPDGWTCTQLRRCIVHDLFGLDVAEEMQCNNCQLASRKLKYTSYFHNINASALRREKGLEPNHTLAELLNCIDHHHDLPCDPDIGGCNKVNRMQYELRATPQVFTTVLGWQTSRESIDDIAATVSAIDVDIDVLTVYSGALSGLRHRLVSVVCYYGQHYHCFAYNQELARWVMFDDTTVKLIGSWDDVMRACCRGHLQPQVLFYERIAD</sequence>
<feature type="domain" description="USP" evidence="5">
    <location>
        <begin position="1597"/>
        <end position="1931"/>
    </location>
</feature>
<proteinExistence type="predicted"/>
<dbReference type="Gene3D" id="3.90.70.10">
    <property type="entry name" value="Cysteine proteinases"/>
    <property type="match status" value="1"/>
</dbReference>
<evidence type="ECO:0000256" key="3">
    <source>
        <dbReference type="SAM" id="Coils"/>
    </source>
</evidence>
<dbReference type="GO" id="GO:0016579">
    <property type="term" value="P:protein deubiquitination"/>
    <property type="evidence" value="ECO:0007669"/>
    <property type="project" value="InterPro"/>
</dbReference>
<dbReference type="OrthoDB" id="205782at2759"/>
<feature type="region of interest" description="Disordered" evidence="4">
    <location>
        <begin position="1558"/>
        <end position="1586"/>
    </location>
</feature>
<dbReference type="PANTHER" id="PTHR22975">
    <property type="entry name" value="UBIQUITIN SPECIFIC PROTEINASE"/>
    <property type="match status" value="1"/>
</dbReference>
<evidence type="ECO:0000259" key="5">
    <source>
        <dbReference type="PROSITE" id="PS50235"/>
    </source>
</evidence>
<feature type="region of interest" description="Disordered" evidence="4">
    <location>
        <begin position="306"/>
        <end position="328"/>
    </location>
</feature>
<feature type="compositionally biased region" description="Polar residues" evidence="4">
    <location>
        <begin position="1440"/>
        <end position="1461"/>
    </location>
</feature>
<dbReference type="InterPro" id="IPR001394">
    <property type="entry name" value="Peptidase_C19_UCH"/>
</dbReference>
<evidence type="ECO:0000256" key="2">
    <source>
        <dbReference type="ARBA" id="ARBA00022801"/>
    </source>
</evidence>
<keyword evidence="2 6" id="KW-0378">Hydrolase</keyword>
<feature type="region of interest" description="Disordered" evidence="4">
    <location>
        <begin position="347"/>
        <end position="396"/>
    </location>
</feature>
<feature type="compositionally biased region" description="Basic and acidic residues" evidence="4">
    <location>
        <begin position="314"/>
        <end position="328"/>
    </location>
</feature>
<feature type="compositionally biased region" description="Acidic residues" evidence="4">
    <location>
        <begin position="25"/>
        <end position="34"/>
    </location>
</feature>
<feature type="compositionally biased region" description="Basic and acidic residues" evidence="4">
    <location>
        <begin position="1189"/>
        <end position="1203"/>
    </location>
</feature>
<dbReference type="PANTHER" id="PTHR22975:SF9">
    <property type="entry name" value="ECHINUS SPLICE FORM 3"/>
    <property type="match status" value="1"/>
</dbReference>
<feature type="region of interest" description="Disordered" evidence="4">
    <location>
        <begin position="796"/>
        <end position="868"/>
    </location>
</feature>
<evidence type="ECO:0000313" key="6">
    <source>
        <dbReference type="EMBL" id="GAQ90498.1"/>
    </source>
</evidence>
<accession>A0A1Y1IQT0</accession>
<feature type="compositionally biased region" description="Basic and acidic residues" evidence="4">
    <location>
        <begin position="1335"/>
        <end position="1344"/>
    </location>
</feature>
<feature type="coiled-coil region" evidence="3">
    <location>
        <begin position="1053"/>
        <end position="1080"/>
    </location>
</feature>
<feature type="region of interest" description="Disordered" evidence="4">
    <location>
        <begin position="1253"/>
        <end position="1541"/>
    </location>
</feature>
<dbReference type="InterPro" id="IPR006865">
    <property type="entry name" value="DUF629"/>
</dbReference>
<dbReference type="InterPro" id="IPR052398">
    <property type="entry name" value="Ubiquitin_hydrolase_53/54"/>
</dbReference>
<feature type="region of interest" description="Disordered" evidence="4">
    <location>
        <begin position="1"/>
        <end position="120"/>
    </location>
</feature>
<feature type="compositionally biased region" description="Basic and acidic residues" evidence="4">
    <location>
        <begin position="66"/>
        <end position="90"/>
    </location>
</feature>
<dbReference type="OMA" id="FHAMLLY"/>
<feature type="compositionally biased region" description="Acidic residues" evidence="4">
    <location>
        <begin position="1176"/>
        <end position="1188"/>
    </location>
</feature>
<feature type="compositionally biased region" description="Polar residues" evidence="4">
    <location>
        <begin position="1386"/>
        <end position="1407"/>
    </location>
</feature>
<feature type="compositionally biased region" description="Basic and acidic residues" evidence="4">
    <location>
        <begin position="1300"/>
        <end position="1326"/>
    </location>
</feature>